<evidence type="ECO:0000313" key="2">
    <source>
        <dbReference type="EMBL" id="TWJ16022.1"/>
    </source>
</evidence>
<comment type="caution">
    <text evidence="2">The sequence shown here is derived from an EMBL/GenBank/DDBJ whole genome shotgun (WGS) entry which is preliminary data.</text>
</comment>
<gene>
    <name evidence="2" type="ORF">LX16_1742</name>
</gene>
<dbReference type="EMBL" id="VLLL01000005">
    <property type="protein sequence ID" value="TWJ16022.1"/>
    <property type="molecule type" value="Genomic_DNA"/>
</dbReference>
<protein>
    <recommendedName>
        <fullName evidence="4">Secreted protein</fullName>
    </recommendedName>
</protein>
<dbReference type="RefSeq" id="WP_147135703.1">
    <property type="nucleotide sequence ID" value="NZ_BAABIJ010000001.1"/>
</dbReference>
<organism evidence="2 3">
    <name type="scientific">Stackebrandtia albiflava</name>
    <dbReference type="NCBI Taxonomy" id="406432"/>
    <lineage>
        <taxon>Bacteria</taxon>
        <taxon>Bacillati</taxon>
        <taxon>Actinomycetota</taxon>
        <taxon>Actinomycetes</taxon>
        <taxon>Glycomycetales</taxon>
        <taxon>Glycomycetaceae</taxon>
        <taxon>Stackebrandtia</taxon>
    </lineage>
</organism>
<reference evidence="2 3" key="1">
    <citation type="journal article" date="2013" name="Stand. Genomic Sci.">
        <title>Genomic Encyclopedia of Type Strains, Phase I: The one thousand microbial genomes (KMG-I) project.</title>
        <authorList>
            <person name="Kyrpides N.C."/>
            <person name="Woyke T."/>
            <person name="Eisen J.A."/>
            <person name="Garrity G."/>
            <person name="Lilburn T.G."/>
            <person name="Beck B.J."/>
            <person name="Whitman W.B."/>
            <person name="Hugenholtz P."/>
            <person name="Klenk H.P."/>
        </authorList>
    </citation>
    <scope>NUCLEOTIDE SEQUENCE [LARGE SCALE GENOMIC DNA]</scope>
    <source>
        <strain evidence="2 3">DSM 45044</strain>
    </source>
</reference>
<evidence type="ECO:0000256" key="1">
    <source>
        <dbReference type="SAM" id="SignalP"/>
    </source>
</evidence>
<keyword evidence="3" id="KW-1185">Reference proteome</keyword>
<dbReference type="AlphaFoldDB" id="A0A562VDT9"/>
<accession>A0A562VDT9</accession>
<evidence type="ECO:0008006" key="4">
    <source>
        <dbReference type="Google" id="ProtNLM"/>
    </source>
</evidence>
<feature type="signal peptide" evidence="1">
    <location>
        <begin position="1"/>
        <end position="24"/>
    </location>
</feature>
<sequence length="155" mass="16170">MKRATAVAAGAVVLVAAAAMGASGADEPPECHPWRGDYLGTFRQEAGPGTDSTVTLSDSEAADGTATTLDSPYRATGSGTWRVTEDGHVVWRLDGVNRLGTGAEVDWSPTYTATAFECDARGRVVRITGDGIDTAPFPSRFDFVRVAPAEPPEPG</sequence>
<proteinExistence type="predicted"/>
<dbReference type="OrthoDB" id="9856253at2"/>
<evidence type="ECO:0000313" key="3">
    <source>
        <dbReference type="Proteomes" id="UP000321617"/>
    </source>
</evidence>
<name>A0A562VDT9_9ACTN</name>
<keyword evidence="1" id="KW-0732">Signal</keyword>
<feature type="chain" id="PRO_5039518261" description="Secreted protein" evidence="1">
    <location>
        <begin position="25"/>
        <end position="155"/>
    </location>
</feature>
<dbReference type="Proteomes" id="UP000321617">
    <property type="component" value="Unassembled WGS sequence"/>
</dbReference>